<evidence type="ECO:0000259" key="1">
    <source>
        <dbReference type="Pfam" id="PF22700"/>
    </source>
</evidence>
<dbReference type="Pfam" id="PF22700">
    <property type="entry name" value="MVD-like_N"/>
    <property type="match status" value="1"/>
</dbReference>
<dbReference type="EC" id="4.1.1.33" evidence="2"/>
<accession>A0A8I0W8F4</accession>
<keyword evidence="2" id="KW-0456">Lyase</keyword>
<dbReference type="InterPro" id="IPR014721">
    <property type="entry name" value="Ribsml_uS5_D2-typ_fold_subgr"/>
</dbReference>
<dbReference type="PANTHER" id="PTHR10977:SF3">
    <property type="entry name" value="DIPHOSPHOMEVALONATE DECARBOXYLASE"/>
    <property type="match status" value="1"/>
</dbReference>
<feature type="non-terminal residue" evidence="2">
    <location>
        <position position="170"/>
    </location>
</feature>
<dbReference type="InterPro" id="IPR029765">
    <property type="entry name" value="Mev_diP_decarb"/>
</dbReference>
<dbReference type="InterPro" id="IPR053859">
    <property type="entry name" value="MVD-like_N"/>
</dbReference>
<sequence>MKKSGKARAHTNIALIKYWGKADENLIIPMNNSLSVTLERFYTETRVTFDDSLTEDQLILNKEAVNAKESAKIQRYMDMIRKEADISTYALIESDNFVPTAAGLASSASAYAALAGACNEALDLNLSDKDLSRLARRGSGSASRSIYGGFAEWEKGYDDKTSYAHQIESD</sequence>
<dbReference type="EMBL" id="JADPYN010000039">
    <property type="protein sequence ID" value="MBF9304739.1"/>
    <property type="molecule type" value="Genomic_DNA"/>
</dbReference>
<dbReference type="AlphaFoldDB" id="A0A8I0W8F4"/>
<feature type="domain" description="Diphosphomevalonate decarboxylase-like N-terminal" evidence="1">
    <location>
        <begin position="9"/>
        <end position="164"/>
    </location>
</feature>
<proteinExistence type="predicted"/>
<comment type="caution">
    <text evidence="2">The sequence shown here is derived from an EMBL/GenBank/DDBJ whole genome shotgun (WGS) entry which is preliminary data.</text>
</comment>
<dbReference type="GO" id="GO:0004163">
    <property type="term" value="F:diphosphomevalonate decarboxylase activity"/>
    <property type="evidence" value="ECO:0007669"/>
    <property type="project" value="UniProtKB-EC"/>
</dbReference>
<evidence type="ECO:0000313" key="2">
    <source>
        <dbReference type="EMBL" id="MBF9304739.1"/>
    </source>
</evidence>
<dbReference type="GO" id="GO:0019287">
    <property type="term" value="P:isopentenyl diphosphate biosynthetic process, mevalonate pathway"/>
    <property type="evidence" value="ECO:0007669"/>
    <property type="project" value="InterPro"/>
</dbReference>
<name>A0A8I0W8F4_STAEP</name>
<dbReference type="InterPro" id="IPR020568">
    <property type="entry name" value="Ribosomal_Su5_D2-typ_SF"/>
</dbReference>
<reference evidence="2" key="1">
    <citation type="submission" date="2020-11" db="EMBL/GenBank/DDBJ databases">
        <title>Molecular epidemiology and genomic profiles of multidrug-resistant bacteria collected from clinical sources in South Africa.</title>
        <authorList>
            <person name="Asante J."/>
            <person name="Amoako D.G."/>
        </authorList>
    </citation>
    <scope>NUCLEOTIDE SEQUENCE</scope>
    <source>
        <strain evidence="2">C68</strain>
    </source>
</reference>
<dbReference type="SUPFAM" id="SSF54211">
    <property type="entry name" value="Ribosomal protein S5 domain 2-like"/>
    <property type="match status" value="1"/>
</dbReference>
<dbReference type="Proteomes" id="UP000622362">
    <property type="component" value="Unassembled WGS sequence"/>
</dbReference>
<gene>
    <name evidence="2" type="primary">mvaD</name>
    <name evidence="2" type="ORF">I3V53_11775</name>
</gene>
<protein>
    <submittedName>
        <fullName evidence="2">Diphosphomevalonate decarboxylase</fullName>
        <ecNumber evidence="2">4.1.1.33</ecNumber>
    </submittedName>
</protein>
<dbReference type="RefSeq" id="WP_196310104.1">
    <property type="nucleotide sequence ID" value="NZ_JADPYN010000039.1"/>
</dbReference>
<dbReference type="GO" id="GO:0005829">
    <property type="term" value="C:cytosol"/>
    <property type="evidence" value="ECO:0007669"/>
    <property type="project" value="InterPro"/>
</dbReference>
<dbReference type="FunFam" id="3.30.230.10:FF:000072">
    <property type="entry name" value="Diphosphomevalonate decarboxylase"/>
    <property type="match status" value="1"/>
</dbReference>
<organism evidence="2 3">
    <name type="scientific">Staphylococcus epidermidis</name>
    <dbReference type="NCBI Taxonomy" id="1282"/>
    <lineage>
        <taxon>Bacteria</taxon>
        <taxon>Bacillati</taxon>
        <taxon>Bacillota</taxon>
        <taxon>Bacilli</taxon>
        <taxon>Bacillales</taxon>
        <taxon>Staphylococcaceae</taxon>
        <taxon>Staphylococcus</taxon>
    </lineage>
</organism>
<dbReference type="Gene3D" id="3.30.230.10">
    <property type="match status" value="1"/>
</dbReference>
<dbReference type="PANTHER" id="PTHR10977">
    <property type="entry name" value="DIPHOSPHOMEVALONATE DECARBOXYLASE"/>
    <property type="match status" value="1"/>
</dbReference>
<dbReference type="NCBIfam" id="TIGR01240">
    <property type="entry name" value="mevDPdecarb"/>
    <property type="match status" value="1"/>
</dbReference>
<evidence type="ECO:0000313" key="3">
    <source>
        <dbReference type="Proteomes" id="UP000622362"/>
    </source>
</evidence>